<reference evidence="1 2" key="1">
    <citation type="journal article" date="2002" name="Genome Res.">
        <title>The genome of Methanosarcina acetivorans reveals extensive metabolic and physiological diversity.</title>
        <authorList>
            <person name="Galagan J.E."/>
            <person name="Nusbaum C."/>
            <person name="Roy A."/>
            <person name="Endrizzi M.G."/>
            <person name="Macdonald P."/>
            <person name="FitzHugh W."/>
            <person name="Calvo S."/>
            <person name="Engels R."/>
            <person name="Smirnov S."/>
            <person name="Atnoor D."/>
            <person name="Brown A."/>
            <person name="Allen N."/>
            <person name="Naylor J."/>
            <person name="Stange-Thomann N."/>
            <person name="DeArellano K."/>
            <person name="Johnson R."/>
            <person name="Linton L."/>
            <person name="McEwan P."/>
            <person name="McKernan K."/>
            <person name="Talamas J."/>
            <person name="Tirrell A."/>
            <person name="Ye W."/>
            <person name="Zimmer A."/>
            <person name="Barber R.D."/>
            <person name="Cann I."/>
            <person name="Graham D.E."/>
            <person name="Grahame D.A."/>
            <person name="Guss A."/>
            <person name="Hedderich R."/>
            <person name="Ingram-Smith C."/>
            <person name="Kuettner C.H."/>
            <person name="Krzycki J.A."/>
            <person name="Leigh J.A."/>
            <person name="Li W."/>
            <person name="Liu J."/>
            <person name="Mukhopadhyay B."/>
            <person name="Reeve J.N."/>
            <person name="Smith K."/>
            <person name="Springer T.A."/>
            <person name="Umayam L.A."/>
            <person name="White O."/>
            <person name="White R.H."/>
            <person name="de Macario E.C."/>
            <person name="Ferry J.G."/>
            <person name="Jarrell K.F."/>
            <person name="Jing H."/>
            <person name="Macario A.J.L."/>
            <person name="Paulsen I."/>
            <person name="Pritchett M."/>
            <person name="Sowers K.R."/>
            <person name="Swanson R.V."/>
            <person name="Zinder S.H."/>
            <person name="Lander E."/>
            <person name="Metcalf W.W."/>
            <person name="Birren B."/>
        </authorList>
    </citation>
    <scope>NUCLEOTIDE SEQUENCE [LARGE SCALE GENOMIC DNA]</scope>
    <source>
        <strain evidence="2">ATCC 35395 / DSM 2834 / JCM 12185 / C2A</strain>
    </source>
</reference>
<dbReference type="Proteomes" id="UP000002487">
    <property type="component" value="Chromosome"/>
</dbReference>
<dbReference type="EMBL" id="AE010299">
    <property type="protein sequence ID" value="AAM07036.1"/>
    <property type="molecule type" value="Genomic_DNA"/>
</dbReference>
<dbReference type="InParanoid" id="Q8TJU6"/>
<gene>
    <name evidence="1" type="ordered locus">MA_3681</name>
</gene>
<proteinExistence type="predicted"/>
<name>Q8TJU6_METAC</name>
<protein>
    <submittedName>
        <fullName evidence="1">Uncharacterized protein</fullName>
    </submittedName>
</protein>
<evidence type="ECO:0000313" key="2">
    <source>
        <dbReference type="Proteomes" id="UP000002487"/>
    </source>
</evidence>
<dbReference type="AlphaFoldDB" id="Q8TJU6"/>
<accession>Q8TJU6</accession>
<organism evidence="1 2">
    <name type="scientific">Methanosarcina acetivorans (strain ATCC 35395 / DSM 2834 / JCM 12185 / C2A)</name>
    <dbReference type="NCBI Taxonomy" id="188937"/>
    <lineage>
        <taxon>Archaea</taxon>
        <taxon>Methanobacteriati</taxon>
        <taxon>Methanobacteriota</taxon>
        <taxon>Stenosarchaea group</taxon>
        <taxon>Methanomicrobia</taxon>
        <taxon>Methanosarcinales</taxon>
        <taxon>Methanosarcinaceae</taxon>
        <taxon>Methanosarcina</taxon>
    </lineage>
</organism>
<dbReference type="EnsemblBacteria" id="AAM07036">
    <property type="protein sequence ID" value="AAM07036"/>
    <property type="gene ID" value="MA_3681"/>
</dbReference>
<dbReference type="HOGENOM" id="CLU_2678860_0_0_2"/>
<dbReference type="STRING" id="188937.MA_3681"/>
<dbReference type="KEGG" id="mac:MA_3681"/>
<sequence>MNRHIWRIPVLNRYVKGFRGRRIEKLRQERRNLSLPVTDLEIYQVKLKGFNKTGWGIPVTFSSRNVLHLTKRNE</sequence>
<keyword evidence="2" id="KW-1185">Reference proteome</keyword>
<evidence type="ECO:0000313" key="1">
    <source>
        <dbReference type="EMBL" id="AAM07036.1"/>
    </source>
</evidence>